<evidence type="ECO:0000256" key="1">
    <source>
        <dbReference type="SAM" id="MobiDB-lite"/>
    </source>
</evidence>
<accession>A0A512JIB5</accession>
<protein>
    <recommendedName>
        <fullName evidence="5">DUF4440 domain-containing protein</fullName>
    </recommendedName>
</protein>
<dbReference type="RefSeq" id="WP_238257637.1">
    <property type="nucleotide sequence ID" value="NZ_BJZV01000006.1"/>
</dbReference>
<gene>
    <name evidence="3" type="ORF">MGN01_15080</name>
</gene>
<comment type="caution">
    <text evidence="3">The sequence shown here is derived from an EMBL/GenBank/DDBJ whole genome shotgun (WGS) entry which is preliminary data.</text>
</comment>
<feature type="chain" id="PRO_5022103318" description="DUF4440 domain-containing protein" evidence="2">
    <location>
        <begin position="28"/>
        <end position="258"/>
    </location>
</feature>
<name>A0A512JIB5_9HYPH</name>
<proteinExistence type="predicted"/>
<keyword evidence="4" id="KW-1185">Reference proteome</keyword>
<organism evidence="3 4">
    <name type="scientific">Methylobacterium gnaphalii</name>
    <dbReference type="NCBI Taxonomy" id="1010610"/>
    <lineage>
        <taxon>Bacteria</taxon>
        <taxon>Pseudomonadati</taxon>
        <taxon>Pseudomonadota</taxon>
        <taxon>Alphaproteobacteria</taxon>
        <taxon>Hyphomicrobiales</taxon>
        <taxon>Methylobacteriaceae</taxon>
        <taxon>Methylobacterium</taxon>
    </lineage>
</organism>
<feature type="region of interest" description="Disordered" evidence="1">
    <location>
        <begin position="28"/>
        <end position="112"/>
    </location>
</feature>
<dbReference type="Proteomes" id="UP000321750">
    <property type="component" value="Unassembled WGS sequence"/>
</dbReference>
<evidence type="ECO:0000256" key="2">
    <source>
        <dbReference type="SAM" id="SignalP"/>
    </source>
</evidence>
<dbReference type="AlphaFoldDB" id="A0A512JIB5"/>
<feature type="compositionally biased region" description="Basic and acidic residues" evidence="1">
    <location>
        <begin position="81"/>
        <end position="95"/>
    </location>
</feature>
<evidence type="ECO:0008006" key="5">
    <source>
        <dbReference type="Google" id="ProtNLM"/>
    </source>
</evidence>
<keyword evidence="2" id="KW-0732">Signal</keyword>
<sequence length="258" mass="27407">MRSSSILAASFAASSLSGLMLLTPAIAGPASTWVDPPAKTDGVKADETKPAVAAPEPAKARAEGTPDASEAANRHSARRTTRAERRDRRLARREGASPIAAPSEISTSPDPRFTDWAAQAQRLAADYLGSVSSSSEAMLASAPHFYGSRVRFHGRVTSLTALIAEKRRFVRRWPERRYQPQAGATRIACNVASTSCTLRTVIDFRAENPARGARSQGLSELALTISFAGERPVIVSESSRVLRRGNVALGPGARGDGA</sequence>
<feature type="signal peptide" evidence="2">
    <location>
        <begin position="1"/>
        <end position="27"/>
    </location>
</feature>
<dbReference type="EMBL" id="BJZV01000006">
    <property type="protein sequence ID" value="GEP09663.1"/>
    <property type="molecule type" value="Genomic_DNA"/>
</dbReference>
<reference evidence="3 4" key="1">
    <citation type="submission" date="2019-07" db="EMBL/GenBank/DDBJ databases">
        <title>Whole genome shotgun sequence of Methylobacterium gnaphalii NBRC 107716.</title>
        <authorList>
            <person name="Hosoyama A."/>
            <person name="Uohara A."/>
            <person name="Ohji S."/>
            <person name="Ichikawa N."/>
        </authorList>
    </citation>
    <scope>NUCLEOTIDE SEQUENCE [LARGE SCALE GENOMIC DNA]</scope>
    <source>
        <strain evidence="3 4">NBRC 107716</strain>
    </source>
</reference>
<evidence type="ECO:0000313" key="4">
    <source>
        <dbReference type="Proteomes" id="UP000321750"/>
    </source>
</evidence>
<evidence type="ECO:0000313" key="3">
    <source>
        <dbReference type="EMBL" id="GEP09663.1"/>
    </source>
</evidence>